<feature type="transmembrane region" description="Helical" evidence="2">
    <location>
        <begin position="200"/>
        <end position="219"/>
    </location>
</feature>
<sequence>MGLGPLLEAVFNPLIVNGYLNAIYLTILVQAIWKLVKKKAPVFYIYALIILWASCTSSFIIQWIRAHNAFVVHNSGPESIYAAVAGFANGTNYPYVCQVIASVISDGILIWRCYIIYRNKLIVGILTTLLLSAFVFNMCFVLILTPTGFALLTPALGRLFSAVTTIFATGLIALKIILVTRRNRTLYSYKRVIEILVQSAALQSIVLMAGSIIDFLFYIPNIFPDSREGHMFVMLQAFATVFRVEVTGISPTLIAFRVARETPQVEVHGLTQEIHLAFKQSPPPTDTACGPQRSRISAMRFAPAQSEDHVTGPHSPIGSDNIHTSSTHGDSMEKGMGILEAESA</sequence>
<evidence type="ECO:0000256" key="1">
    <source>
        <dbReference type="SAM" id="MobiDB-lite"/>
    </source>
</evidence>
<dbReference type="AlphaFoldDB" id="A0A8H5BID9"/>
<feature type="region of interest" description="Disordered" evidence="1">
    <location>
        <begin position="304"/>
        <end position="332"/>
    </location>
</feature>
<evidence type="ECO:0000256" key="2">
    <source>
        <dbReference type="SAM" id="Phobius"/>
    </source>
</evidence>
<dbReference type="OrthoDB" id="3226582at2759"/>
<proteinExistence type="predicted"/>
<dbReference type="Proteomes" id="UP000567179">
    <property type="component" value="Unassembled WGS sequence"/>
</dbReference>
<keyword evidence="2" id="KW-0812">Transmembrane</keyword>
<feature type="transmembrane region" description="Helical" evidence="2">
    <location>
        <begin position="156"/>
        <end position="179"/>
    </location>
</feature>
<organism evidence="3 4">
    <name type="scientific">Psilocybe cf. subviscida</name>
    <dbReference type="NCBI Taxonomy" id="2480587"/>
    <lineage>
        <taxon>Eukaryota</taxon>
        <taxon>Fungi</taxon>
        <taxon>Dikarya</taxon>
        <taxon>Basidiomycota</taxon>
        <taxon>Agaricomycotina</taxon>
        <taxon>Agaricomycetes</taxon>
        <taxon>Agaricomycetidae</taxon>
        <taxon>Agaricales</taxon>
        <taxon>Agaricineae</taxon>
        <taxon>Strophariaceae</taxon>
        <taxon>Psilocybe</taxon>
    </lineage>
</organism>
<keyword evidence="4" id="KW-1185">Reference proteome</keyword>
<feature type="transmembrane region" description="Helical" evidence="2">
    <location>
        <begin position="43"/>
        <end position="64"/>
    </location>
</feature>
<evidence type="ECO:0000313" key="4">
    <source>
        <dbReference type="Proteomes" id="UP000567179"/>
    </source>
</evidence>
<keyword evidence="2" id="KW-1133">Transmembrane helix</keyword>
<name>A0A8H5BID9_9AGAR</name>
<keyword evidence="2" id="KW-0472">Membrane</keyword>
<feature type="transmembrane region" description="Helical" evidence="2">
    <location>
        <begin position="121"/>
        <end position="144"/>
    </location>
</feature>
<accession>A0A8H5BID9</accession>
<feature type="transmembrane region" description="Helical" evidence="2">
    <location>
        <begin position="14"/>
        <end position="36"/>
    </location>
</feature>
<comment type="caution">
    <text evidence="3">The sequence shown here is derived from an EMBL/GenBank/DDBJ whole genome shotgun (WGS) entry which is preliminary data.</text>
</comment>
<dbReference type="EMBL" id="JAACJJ010000017">
    <property type="protein sequence ID" value="KAF5323751.1"/>
    <property type="molecule type" value="Genomic_DNA"/>
</dbReference>
<evidence type="ECO:0000313" key="3">
    <source>
        <dbReference type="EMBL" id="KAF5323751.1"/>
    </source>
</evidence>
<reference evidence="3 4" key="1">
    <citation type="journal article" date="2020" name="ISME J.">
        <title>Uncovering the hidden diversity of litter-decomposition mechanisms in mushroom-forming fungi.</title>
        <authorList>
            <person name="Floudas D."/>
            <person name="Bentzer J."/>
            <person name="Ahren D."/>
            <person name="Johansson T."/>
            <person name="Persson P."/>
            <person name="Tunlid A."/>
        </authorList>
    </citation>
    <scope>NUCLEOTIDE SEQUENCE [LARGE SCALE GENOMIC DNA]</scope>
    <source>
        <strain evidence="3 4">CBS 101986</strain>
    </source>
</reference>
<protein>
    <submittedName>
        <fullName evidence="3">Uncharacterized protein</fullName>
    </submittedName>
</protein>
<gene>
    <name evidence="3" type="ORF">D9619_012858</name>
</gene>